<evidence type="ECO:0000313" key="3">
    <source>
        <dbReference type="Proteomes" id="UP001292079"/>
    </source>
</evidence>
<dbReference type="Proteomes" id="UP001292079">
    <property type="component" value="Unassembled WGS sequence"/>
</dbReference>
<gene>
    <name evidence="2" type="ORF">MN116_000807</name>
</gene>
<dbReference type="EMBL" id="JALJAT010000001">
    <property type="protein sequence ID" value="KAK4475525.1"/>
    <property type="molecule type" value="Genomic_DNA"/>
</dbReference>
<reference evidence="2" key="1">
    <citation type="submission" date="2022-04" db="EMBL/GenBank/DDBJ databases">
        <authorList>
            <person name="Xu L."/>
            <person name="Lv Z."/>
        </authorList>
    </citation>
    <scope>NUCLEOTIDE SEQUENCE</scope>
    <source>
        <strain evidence="2">LV_2022a</strain>
    </source>
</reference>
<comment type="caution">
    <text evidence="2">The sequence shown here is derived from an EMBL/GenBank/DDBJ whole genome shotgun (WGS) entry which is preliminary data.</text>
</comment>
<organism evidence="2 3">
    <name type="scientific">Schistosoma mekongi</name>
    <name type="common">Parasitic worm</name>
    <dbReference type="NCBI Taxonomy" id="38744"/>
    <lineage>
        <taxon>Eukaryota</taxon>
        <taxon>Metazoa</taxon>
        <taxon>Spiralia</taxon>
        <taxon>Lophotrochozoa</taxon>
        <taxon>Platyhelminthes</taxon>
        <taxon>Trematoda</taxon>
        <taxon>Digenea</taxon>
        <taxon>Strigeidida</taxon>
        <taxon>Schistosomatoidea</taxon>
        <taxon>Schistosomatidae</taxon>
        <taxon>Schistosoma</taxon>
    </lineage>
</organism>
<dbReference type="AlphaFoldDB" id="A0AAE2D9U9"/>
<proteinExistence type="predicted"/>
<evidence type="ECO:0000313" key="2">
    <source>
        <dbReference type="EMBL" id="KAK4475525.1"/>
    </source>
</evidence>
<sequence length="234" mass="26867">MKKSYSPKCSEVTPSHSNDNRINEKSTSRSFKRIEENKMKDSLKVSEVSENAYNQENNESQLSDSDISTPTDEMKTILNEKLIDNNHNEIQLSMDVKSFTERRQERRKRYKAKKGYNLLPFDHLSMNSSIDDNNNNNLIMNNTMIEESNETINANNCLVLSDSNDSQLDYFILETHNMCEVNNSIEITNLDEAEVNDSNAKNSNDSIDVSEYLFFSSLHTLIYSYSSISLNIVA</sequence>
<feature type="region of interest" description="Disordered" evidence="1">
    <location>
        <begin position="1"/>
        <end position="46"/>
    </location>
</feature>
<keyword evidence="3" id="KW-1185">Reference proteome</keyword>
<feature type="compositionally biased region" description="Basic and acidic residues" evidence="1">
    <location>
        <begin position="18"/>
        <end position="44"/>
    </location>
</feature>
<protein>
    <submittedName>
        <fullName evidence="2">Uncharacterized protein</fullName>
    </submittedName>
</protein>
<reference evidence="2" key="2">
    <citation type="journal article" date="2023" name="Infect Dis Poverty">
        <title>Chromosome-scale genome of the human blood fluke Schistosoma mekongi and its implications for public health.</title>
        <authorList>
            <person name="Zhou M."/>
            <person name="Xu L."/>
            <person name="Xu D."/>
            <person name="Chen W."/>
            <person name="Khan J."/>
            <person name="Hu Y."/>
            <person name="Huang H."/>
            <person name="Wei H."/>
            <person name="Zhang Y."/>
            <person name="Chusongsang P."/>
            <person name="Tanasarnprasert K."/>
            <person name="Hu X."/>
            <person name="Limpanont Y."/>
            <person name="Lv Z."/>
        </authorList>
    </citation>
    <scope>NUCLEOTIDE SEQUENCE</scope>
    <source>
        <strain evidence="2">LV_2022a</strain>
    </source>
</reference>
<name>A0AAE2D9U9_SCHME</name>
<accession>A0AAE2D9U9</accession>
<evidence type="ECO:0000256" key="1">
    <source>
        <dbReference type="SAM" id="MobiDB-lite"/>
    </source>
</evidence>